<reference evidence="5" key="1">
    <citation type="submission" date="2016-10" db="EMBL/GenBank/DDBJ databases">
        <authorList>
            <person name="Varghese N."/>
            <person name="Submissions S."/>
        </authorList>
    </citation>
    <scope>NUCLEOTIDE SEQUENCE [LARGE SCALE GENOMIC DNA]</scope>
    <source>
        <strain evidence="5">CGMCC 4.578</strain>
    </source>
</reference>
<feature type="compositionally biased region" description="Polar residues" evidence="1">
    <location>
        <begin position="275"/>
        <end position="291"/>
    </location>
</feature>
<feature type="transmembrane region" description="Helical" evidence="2">
    <location>
        <begin position="41"/>
        <end position="60"/>
    </location>
</feature>
<proteinExistence type="predicted"/>
<feature type="domain" description="Glycosyl hydrolase family 98 putative carbohydrate-binding module" evidence="3">
    <location>
        <begin position="204"/>
        <end position="282"/>
    </location>
</feature>
<gene>
    <name evidence="4" type="ORF">SAMN05216195_101414</name>
</gene>
<keyword evidence="2" id="KW-0812">Transmembrane</keyword>
<keyword evidence="5" id="KW-1185">Reference proteome</keyword>
<dbReference type="AlphaFoldDB" id="A0A1H9B928"/>
<accession>A0A1H9B928</accession>
<evidence type="ECO:0000256" key="1">
    <source>
        <dbReference type="SAM" id="MobiDB-lite"/>
    </source>
</evidence>
<keyword evidence="2" id="KW-1133">Transmembrane helix</keyword>
<dbReference type="InterPro" id="IPR013222">
    <property type="entry name" value="Glyco_hyd_98_carb-bd"/>
</dbReference>
<dbReference type="Gene3D" id="2.60.120.1060">
    <property type="entry name" value="NPCBM/NEW2 domain"/>
    <property type="match status" value="1"/>
</dbReference>
<keyword evidence="2" id="KW-0472">Membrane</keyword>
<dbReference type="SUPFAM" id="SSF49785">
    <property type="entry name" value="Galactose-binding domain-like"/>
    <property type="match status" value="1"/>
</dbReference>
<feature type="transmembrane region" description="Helical" evidence="2">
    <location>
        <begin position="67"/>
        <end position="85"/>
    </location>
</feature>
<dbReference type="Pfam" id="PF08305">
    <property type="entry name" value="NPCBM"/>
    <property type="match status" value="1"/>
</dbReference>
<evidence type="ECO:0000313" key="5">
    <source>
        <dbReference type="Proteomes" id="UP000199028"/>
    </source>
</evidence>
<name>A0A1H9B928_9PSEU</name>
<dbReference type="EMBL" id="FOFT01000001">
    <property type="protein sequence ID" value="SEP85536.1"/>
    <property type="molecule type" value="Genomic_DNA"/>
</dbReference>
<evidence type="ECO:0000259" key="3">
    <source>
        <dbReference type="Pfam" id="PF08305"/>
    </source>
</evidence>
<dbReference type="OrthoDB" id="4569023at2"/>
<dbReference type="InterPro" id="IPR038637">
    <property type="entry name" value="NPCBM_sf"/>
</dbReference>
<feature type="compositionally biased region" description="Low complexity" evidence="1">
    <location>
        <begin position="130"/>
        <end position="146"/>
    </location>
</feature>
<feature type="transmembrane region" description="Helical" evidence="2">
    <location>
        <begin position="17"/>
        <end position="35"/>
    </location>
</feature>
<protein>
    <submittedName>
        <fullName evidence="4">NPCBM/NEW2 domain-containing protein</fullName>
    </submittedName>
</protein>
<feature type="region of interest" description="Disordered" evidence="1">
    <location>
        <begin position="275"/>
        <end position="297"/>
    </location>
</feature>
<evidence type="ECO:0000313" key="4">
    <source>
        <dbReference type="EMBL" id="SEP85536.1"/>
    </source>
</evidence>
<feature type="compositionally biased region" description="Polar residues" evidence="1">
    <location>
        <begin position="108"/>
        <end position="123"/>
    </location>
</feature>
<dbReference type="Proteomes" id="UP000199028">
    <property type="component" value="Unassembled WGS sequence"/>
</dbReference>
<dbReference type="InterPro" id="IPR008979">
    <property type="entry name" value="Galactose-bd-like_sf"/>
</dbReference>
<sequence length="297" mass="30064">MTTTPPTQSQGAGHGRWILAGCGTIADVAALVTLVKQGAELIPVTVVCVAFLAGVAGLLAPPKPVKAAGIILLVGSLIGTAFLFSESAQGTGRNNAAGPTDAAPAVGPSTSQTLTGDRTTPVSESLVPDTTTTTTTTSTAASTRSTGSPRGAGGSYELTAYEPVSFGNGHSSVNSISIGTGPDPFPSSIKGYYSSSASDPNNRRTWLTGGKCTRLTVWVGKDAASSKTGGTGRFAVKAEDVEIASRQATITDAPQQIDVDITSVIRLTLLDTRSGQDANNAWGTPQVQCTSPPGKAK</sequence>
<organism evidence="4 5">
    <name type="scientific">Lentzea flaviverrucosa</name>
    <dbReference type="NCBI Taxonomy" id="200379"/>
    <lineage>
        <taxon>Bacteria</taxon>
        <taxon>Bacillati</taxon>
        <taxon>Actinomycetota</taxon>
        <taxon>Actinomycetes</taxon>
        <taxon>Pseudonocardiales</taxon>
        <taxon>Pseudonocardiaceae</taxon>
        <taxon>Lentzea</taxon>
    </lineage>
</organism>
<feature type="region of interest" description="Disordered" evidence="1">
    <location>
        <begin position="90"/>
        <end position="156"/>
    </location>
</feature>
<evidence type="ECO:0000256" key="2">
    <source>
        <dbReference type="SAM" id="Phobius"/>
    </source>
</evidence>